<gene>
    <name evidence="7 11" type="primary">rhaB</name>
    <name evidence="11" type="ORF">L248_0679</name>
</gene>
<keyword evidence="2 7" id="KW-0808">Transferase</keyword>
<evidence type="ECO:0000313" key="11">
    <source>
        <dbReference type="EMBL" id="ERL64760.1"/>
    </source>
</evidence>
<feature type="binding site" evidence="7">
    <location>
        <position position="82"/>
    </location>
    <ligand>
        <name>substrate</name>
    </ligand>
</feature>
<dbReference type="GO" id="GO:0005524">
    <property type="term" value="F:ATP binding"/>
    <property type="evidence" value="ECO:0007669"/>
    <property type="project" value="UniProtKB-KW"/>
</dbReference>
<evidence type="ECO:0000256" key="3">
    <source>
        <dbReference type="ARBA" id="ARBA00022741"/>
    </source>
</evidence>
<feature type="binding site" evidence="7">
    <location>
        <position position="297"/>
    </location>
    <ligand>
        <name>substrate</name>
    </ligand>
</feature>
<dbReference type="EMBL" id="KI271593">
    <property type="protein sequence ID" value="ERL64760.1"/>
    <property type="molecule type" value="Genomic_DNA"/>
</dbReference>
<feature type="domain" description="Carbohydrate kinase FGGY C-terminal" evidence="10">
    <location>
        <begin position="255"/>
        <end position="441"/>
    </location>
</feature>
<dbReference type="CDD" id="cd07771">
    <property type="entry name" value="ASKHA_NBD_FGGY_RhaB-like"/>
    <property type="match status" value="1"/>
</dbReference>
<dbReference type="InterPro" id="IPR013449">
    <property type="entry name" value="Rhamnulokinase"/>
</dbReference>
<dbReference type="Pfam" id="PF02782">
    <property type="entry name" value="FGGY_C"/>
    <property type="match status" value="1"/>
</dbReference>
<dbReference type="eggNOG" id="COG1070">
    <property type="taxonomic scope" value="Bacteria"/>
</dbReference>
<evidence type="ECO:0000256" key="4">
    <source>
        <dbReference type="ARBA" id="ARBA00022777"/>
    </source>
</evidence>
<dbReference type="NCBIfam" id="TIGR02627">
    <property type="entry name" value="rhamnulo_kin"/>
    <property type="match status" value="1"/>
</dbReference>
<comment type="similarity">
    <text evidence="1">Belongs to the FGGY kinase family.</text>
</comment>
<dbReference type="PIRSF" id="PIRSF000538">
    <property type="entry name" value="GlpK"/>
    <property type="match status" value="1"/>
</dbReference>
<dbReference type="InterPro" id="IPR018484">
    <property type="entry name" value="FGGY_N"/>
</dbReference>
<dbReference type="GO" id="GO:0008993">
    <property type="term" value="F:rhamnulokinase activity"/>
    <property type="evidence" value="ECO:0007669"/>
    <property type="project" value="UniProtKB-UniRule"/>
</dbReference>
<dbReference type="Proteomes" id="UP000030647">
    <property type="component" value="Unassembled WGS sequence"/>
</dbReference>
<evidence type="ECO:0000256" key="7">
    <source>
        <dbReference type="HAMAP-Rule" id="MF_01535"/>
    </source>
</evidence>
<feature type="domain" description="Carbohydrate kinase FGGY N-terminal" evidence="9">
    <location>
        <begin position="7"/>
        <end position="245"/>
    </location>
</feature>
<dbReference type="UniPathway" id="UPA00541">
    <property type="reaction ID" value="UER00602"/>
</dbReference>
<evidence type="ECO:0000256" key="2">
    <source>
        <dbReference type="ARBA" id="ARBA00022679"/>
    </source>
</evidence>
<keyword evidence="3 7" id="KW-0547">Nucleotide-binding</keyword>
<feature type="binding site" evidence="7">
    <location>
        <begin position="14"/>
        <end position="18"/>
    </location>
    <ligand>
        <name>ATP</name>
        <dbReference type="ChEBI" id="CHEBI:30616"/>
    </ligand>
</feature>
<dbReference type="InterPro" id="IPR018485">
    <property type="entry name" value="FGGY_C"/>
</dbReference>
<dbReference type="AlphaFoldDB" id="U4TMV8"/>
<sequence>MNTMPAYVAVDIGASSGRLILGQVQHGQLTFKEVHRFKNGFRRVAGHDRWDNDHIIEEILTGLAKVKAMGFPHVYLGIDTWAVDYVLVDEEGHKLHDPISYRDARTDSAVQSLTSKLPRAYIYEKTGIQFQKFNTLYQLYTEDGEDLARADKIMMIPDYLGYVLTGNAVTEVTNASTTQMLNLRQGLFDKDLMNEVHVDEDQFPHLVEAGTPLGHIRRKWHKAYDLPETDVITVATHDTASAVLGTPGLTDNWAFLSSGTWSLLGAEINTPENGLAAFKENYTNEWGAYGTYRFLKNIMGLWIVQSIRHDLHDQYSFQELADQAEKAPAFQLFIDVNDGRFINPENMITAIQDYARETGQTVPQTPGELTRAVYENLSLYYACQIQTLSDILQKPIDTLNIVGGGANVAMMNQLTANLANIPVVAGPSEATAIGNLMVQMITTKTVKHVYAGRQLIADSFPLTHYQPDPSAVPAHLLADYEAFLQKQPTAVTAAAH</sequence>
<comment type="pathway">
    <text evidence="7">Carbohydrate degradation; L-rhamnose degradation; glycerone phosphate from L-rhamnose: step 2/3.</text>
</comment>
<dbReference type="PANTHER" id="PTHR43095:SF5">
    <property type="entry name" value="XYLULOSE KINASE"/>
    <property type="match status" value="1"/>
</dbReference>
<dbReference type="EC" id="2.7.1.5" evidence="7 8"/>
<dbReference type="Gene3D" id="3.30.420.40">
    <property type="match status" value="2"/>
</dbReference>
<dbReference type="InterPro" id="IPR000577">
    <property type="entry name" value="Carb_kinase_FGGY"/>
</dbReference>
<keyword evidence="5 7" id="KW-0067">ATP-binding</keyword>
<reference evidence="12" key="1">
    <citation type="journal article" date="2013" name="Genome Announc.">
        <title>Whole-Genome Sequencing of Lactobacillus shenzhenensis Strain LY-73T.</title>
        <authorList>
            <person name="Lin Z."/>
            <person name="Liu Z."/>
            <person name="Yang R."/>
            <person name="Zou Y."/>
            <person name="Wan D."/>
            <person name="Chen J."/>
            <person name="Guo M."/>
            <person name="Zhao J."/>
            <person name="Fang C."/>
            <person name="Yang R."/>
            <person name="Liu F."/>
        </authorList>
    </citation>
    <scope>NUCLEOTIDE SEQUENCE [LARGE SCALE GENOMIC DNA]</scope>
    <source>
        <strain evidence="12">LY-73</strain>
    </source>
</reference>
<evidence type="ECO:0000256" key="1">
    <source>
        <dbReference type="ARBA" id="ARBA00009156"/>
    </source>
</evidence>
<keyword evidence="12" id="KW-1185">Reference proteome</keyword>
<feature type="binding site" evidence="7">
    <location>
        <begin position="237"/>
        <end position="239"/>
    </location>
    <ligand>
        <name>substrate</name>
    </ligand>
</feature>
<evidence type="ECO:0000259" key="9">
    <source>
        <dbReference type="Pfam" id="PF00370"/>
    </source>
</evidence>
<evidence type="ECO:0000259" key="10">
    <source>
        <dbReference type="Pfam" id="PF02782"/>
    </source>
</evidence>
<dbReference type="InterPro" id="IPR043129">
    <property type="entry name" value="ATPase_NBD"/>
</dbReference>
<comment type="caution">
    <text evidence="7">Lacks conserved residue(s) required for the propagation of feature annotation.</text>
</comment>
<dbReference type="PANTHER" id="PTHR43095">
    <property type="entry name" value="SUGAR KINASE"/>
    <property type="match status" value="1"/>
</dbReference>
<keyword evidence="4 7" id="KW-0418">Kinase</keyword>
<organism evidence="11 12">
    <name type="scientific">Schleiferilactobacillus shenzhenensis LY-73</name>
    <dbReference type="NCBI Taxonomy" id="1231336"/>
    <lineage>
        <taxon>Bacteria</taxon>
        <taxon>Bacillati</taxon>
        <taxon>Bacillota</taxon>
        <taxon>Bacilli</taxon>
        <taxon>Lactobacillales</taxon>
        <taxon>Lactobacillaceae</taxon>
        <taxon>Schleiferilactobacillus</taxon>
    </lineage>
</organism>
<feature type="binding site" evidence="7">
    <location>
        <position position="404"/>
    </location>
    <ligand>
        <name>ATP</name>
        <dbReference type="ChEBI" id="CHEBI:30616"/>
    </ligand>
</feature>
<dbReference type="STRING" id="1231336.L248_0679"/>
<evidence type="ECO:0000256" key="5">
    <source>
        <dbReference type="ARBA" id="ARBA00022840"/>
    </source>
</evidence>
<dbReference type="HAMAP" id="MF_01535">
    <property type="entry name" value="Rhamnulokinase"/>
    <property type="match status" value="1"/>
</dbReference>
<name>U4TMV8_9LACO</name>
<comment type="function">
    <text evidence="7">Involved in the catabolism of L-rhamnose (6-deoxy-L-mannose). Catalyzes the transfer of the gamma-phosphate group from ATP to the 1-hydroxyl group of L-rhamnulose to yield L-rhamnulose 1-phosphate.</text>
</comment>
<comment type="cofactor">
    <cofactor evidence="7">
        <name>Mg(2+)</name>
        <dbReference type="ChEBI" id="CHEBI:18420"/>
    </cofactor>
</comment>
<dbReference type="GO" id="GO:0019301">
    <property type="term" value="P:rhamnose catabolic process"/>
    <property type="evidence" value="ECO:0007669"/>
    <property type="project" value="UniProtKB-UniRule"/>
</dbReference>
<evidence type="ECO:0000256" key="8">
    <source>
        <dbReference type="NCBIfam" id="TIGR02627"/>
    </source>
</evidence>
<comment type="catalytic activity">
    <reaction evidence="7">
        <text>L-rhamnulose + ATP = L-rhamnulose 1-phosphate + ADP + H(+)</text>
        <dbReference type="Rhea" id="RHEA:20117"/>
        <dbReference type="ChEBI" id="CHEBI:15378"/>
        <dbReference type="ChEBI" id="CHEBI:17897"/>
        <dbReference type="ChEBI" id="CHEBI:30616"/>
        <dbReference type="ChEBI" id="CHEBI:58313"/>
        <dbReference type="ChEBI" id="CHEBI:456216"/>
        <dbReference type="EC" id="2.7.1.5"/>
    </reaction>
</comment>
<accession>U4TMV8</accession>
<feature type="binding site" evidence="7">
    <location>
        <position position="305"/>
    </location>
    <ligand>
        <name>ATP</name>
        <dbReference type="ChEBI" id="CHEBI:30616"/>
    </ligand>
</feature>
<dbReference type="Pfam" id="PF00370">
    <property type="entry name" value="FGGY_N"/>
    <property type="match status" value="1"/>
</dbReference>
<keyword evidence="6 7" id="KW-0684">Rhamnose metabolism</keyword>
<feature type="binding site" evidence="7">
    <location>
        <position position="260"/>
    </location>
    <ligand>
        <name>ATP</name>
        <dbReference type="ChEBI" id="CHEBI:30616"/>
    </ligand>
</feature>
<feature type="active site" description="Proton acceptor" evidence="7">
    <location>
        <position position="238"/>
    </location>
</feature>
<evidence type="ECO:0000256" key="6">
    <source>
        <dbReference type="ARBA" id="ARBA00023308"/>
    </source>
</evidence>
<evidence type="ECO:0000313" key="12">
    <source>
        <dbReference type="Proteomes" id="UP000030647"/>
    </source>
</evidence>
<comment type="similarity">
    <text evidence="7">Belongs to the rhamnulokinase family.</text>
</comment>
<dbReference type="SUPFAM" id="SSF53067">
    <property type="entry name" value="Actin-like ATPase domain"/>
    <property type="match status" value="2"/>
</dbReference>
<protein>
    <recommendedName>
        <fullName evidence="7 8">Rhamnulokinase</fullName>
        <shortName evidence="7">RhaB</shortName>
        <ecNumber evidence="7 8">2.7.1.5</ecNumber>
    </recommendedName>
    <alternativeName>
        <fullName evidence="7">ATP:L-rhamnulose phosphotransferase</fullName>
    </alternativeName>
    <alternativeName>
        <fullName evidence="7">L-rhamnulose 1-kinase</fullName>
    </alternativeName>
    <alternativeName>
        <fullName evidence="7">Rhamnulose kinase</fullName>
    </alternativeName>
</protein>
<proteinExistence type="inferred from homology"/>
<dbReference type="HOGENOM" id="CLU_039395_0_1_9"/>
<dbReference type="InterPro" id="IPR050406">
    <property type="entry name" value="FGGY_Carb_Kinase"/>
</dbReference>
<keyword evidence="7" id="KW-0460">Magnesium</keyword>